<keyword evidence="1" id="KW-0472">Membrane</keyword>
<evidence type="ECO:0000313" key="2">
    <source>
        <dbReference type="EMBL" id="GGM85775.1"/>
    </source>
</evidence>
<keyword evidence="1" id="KW-1133">Transmembrane helix</keyword>
<name>A0A917UDM5_9ACTN</name>
<proteinExistence type="predicted"/>
<gene>
    <name evidence="2" type="ORF">GCM10007977_104480</name>
</gene>
<organism evidence="2 3">
    <name type="scientific">Dactylosporangium sucinum</name>
    <dbReference type="NCBI Taxonomy" id="1424081"/>
    <lineage>
        <taxon>Bacteria</taxon>
        <taxon>Bacillati</taxon>
        <taxon>Actinomycetota</taxon>
        <taxon>Actinomycetes</taxon>
        <taxon>Micromonosporales</taxon>
        <taxon>Micromonosporaceae</taxon>
        <taxon>Dactylosporangium</taxon>
    </lineage>
</organism>
<sequence>MSYVVLASVGGALAILVAVMLLRRPTRTVAPTRPPAADLAFRRGWQAAGNPPPDVTREVSWLWSAYHLEHPPAPPTELFVTWSYAGLAGGLPVYVADVSVAMEGTDLSRYPGGGLVVTQLPAPHGGPVRVIRRPSGLLPVGAWRSGVPAFDDWFRVDAPAPGTAPHLLDRPIAGAMAARGDWNFSIHHNRLICLLTAPFTAPRQIESTVDTVATLAGMLPRPMHRR</sequence>
<reference evidence="2" key="1">
    <citation type="journal article" date="2014" name="Int. J. Syst. Evol. Microbiol.">
        <title>Complete genome sequence of Corynebacterium casei LMG S-19264T (=DSM 44701T), isolated from a smear-ripened cheese.</title>
        <authorList>
            <consortium name="US DOE Joint Genome Institute (JGI-PGF)"/>
            <person name="Walter F."/>
            <person name="Albersmeier A."/>
            <person name="Kalinowski J."/>
            <person name="Ruckert C."/>
        </authorList>
    </citation>
    <scope>NUCLEOTIDE SEQUENCE</scope>
    <source>
        <strain evidence="2">JCM 19831</strain>
    </source>
</reference>
<reference evidence="2" key="2">
    <citation type="submission" date="2020-09" db="EMBL/GenBank/DDBJ databases">
        <authorList>
            <person name="Sun Q."/>
            <person name="Ohkuma M."/>
        </authorList>
    </citation>
    <scope>NUCLEOTIDE SEQUENCE</scope>
    <source>
        <strain evidence="2">JCM 19831</strain>
    </source>
</reference>
<dbReference type="EMBL" id="BMPI01000103">
    <property type="protein sequence ID" value="GGM85775.1"/>
    <property type="molecule type" value="Genomic_DNA"/>
</dbReference>
<accession>A0A917UDM5</accession>
<keyword evidence="3" id="KW-1185">Reference proteome</keyword>
<keyword evidence="1" id="KW-0812">Transmembrane</keyword>
<dbReference type="RefSeq" id="WP_190257588.1">
    <property type="nucleotide sequence ID" value="NZ_BMPI01000103.1"/>
</dbReference>
<comment type="caution">
    <text evidence="2">The sequence shown here is derived from an EMBL/GenBank/DDBJ whole genome shotgun (WGS) entry which is preliminary data.</text>
</comment>
<feature type="transmembrane region" description="Helical" evidence="1">
    <location>
        <begin position="6"/>
        <end position="23"/>
    </location>
</feature>
<evidence type="ECO:0000313" key="3">
    <source>
        <dbReference type="Proteomes" id="UP000642070"/>
    </source>
</evidence>
<dbReference type="AlphaFoldDB" id="A0A917UDM5"/>
<evidence type="ECO:0000256" key="1">
    <source>
        <dbReference type="SAM" id="Phobius"/>
    </source>
</evidence>
<dbReference type="Proteomes" id="UP000642070">
    <property type="component" value="Unassembled WGS sequence"/>
</dbReference>
<protein>
    <submittedName>
        <fullName evidence="2">Uncharacterized protein</fullName>
    </submittedName>
</protein>